<sequence length="343" mass="33555">MGCSSPEDCGVNETCGDDSYCHIGDCTIWGCSDGYSCVLDDDLTASCQPGGSGTGGSGTGGSGGSGGEGGSGGSGGGGDDSVYCGNPDDCATGETCAPDGTCQPGPCDQDTGGDTLGCVHGYVCATDGTCQPENPAACGEDADCAPLGAGYLCVSGICTAPADQCFDQTQCPSGDVCVEGKCTPSCAADTDCPASYTCDVVLGVCSVPAQPCVITNDCGGPDAVCVDGACVPRSDGATCPNGSVWVENGCIPTQSANFICTVDGQQDVCANGSVCLHHSCYISCDAPNQAACNGLPPPFNQCKPAATSSGTYSVCGSSTNLGDQCGPTLDCAPGSICIDGFCN</sequence>
<reference evidence="2 3" key="1">
    <citation type="submission" date="2013-05" db="EMBL/GenBank/DDBJ databases">
        <title>Genome assembly of Chondromyces apiculatus DSM 436.</title>
        <authorList>
            <person name="Sharma G."/>
            <person name="Khatri I."/>
            <person name="Kaur C."/>
            <person name="Mayilraj S."/>
            <person name="Subramanian S."/>
        </authorList>
    </citation>
    <scope>NUCLEOTIDE SEQUENCE [LARGE SCALE GENOMIC DNA]</scope>
    <source>
        <strain evidence="2 3">DSM 436</strain>
    </source>
</reference>
<dbReference type="EMBL" id="ASRX01000081">
    <property type="protein sequence ID" value="EYF01457.1"/>
    <property type="molecule type" value="Genomic_DNA"/>
</dbReference>
<dbReference type="AlphaFoldDB" id="A0A017SXG7"/>
<keyword evidence="3" id="KW-1185">Reference proteome</keyword>
<evidence type="ECO:0000256" key="1">
    <source>
        <dbReference type="SAM" id="MobiDB-lite"/>
    </source>
</evidence>
<comment type="caution">
    <text evidence="2">The sequence shown here is derived from an EMBL/GenBank/DDBJ whole genome shotgun (WGS) entry which is preliminary data.</text>
</comment>
<accession>A0A017SXG7</accession>
<dbReference type="Proteomes" id="UP000019678">
    <property type="component" value="Unassembled WGS sequence"/>
</dbReference>
<organism evidence="2 3">
    <name type="scientific">Chondromyces apiculatus DSM 436</name>
    <dbReference type="NCBI Taxonomy" id="1192034"/>
    <lineage>
        <taxon>Bacteria</taxon>
        <taxon>Pseudomonadati</taxon>
        <taxon>Myxococcota</taxon>
        <taxon>Polyangia</taxon>
        <taxon>Polyangiales</taxon>
        <taxon>Polyangiaceae</taxon>
        <taxon>Chondromyces</taxon>
    </lineage>
</organism>
<proteinExistence type="predicted"/>
<evidence type="ECO:0000313" key="2">
    <source>
        <dbReference type="EMBL" id="EYF01457.1"/>
    </source>
</evidence>
<gene>
    <name evidence="2" type="ORF">CAP_8290</name>
</gene>
<feature type="region of interest" description="Disordered" evidence="1">
    <location>
        <begin position="53"/>
        <end position="74"/>
    </location>
</feature>
<name>A0A017SXG7_9BACT</name>
<evidence type="ECO:0000313" key="3">
    <source>
        <dbReference type="Proteomes" id="UP000019678"/>
    </source>
</evidence>
<protein>
    <submittedName>
        <fullName evidence="2">Uncharacterized protein</fullName>
    </submittedName>
</protein>